<feature type="compositionally biased region" description="Basic and acidic residues" evidence="7">
    <location>
        <begin position="489"/>
        <end position="505"/>
    </location>
</feature>
<dbReference type="Pfam" id="PF01554">
    <property type="entry name" value="MatE"/>
    <property type="match status" value="2"/>
</dbReference>
<comment type="similarity">
    <text evidence="2">Belongs to the multi antimicrobial extrusion (MATE) (TC 2.A.66.1) family.</text>
</comment>
<feature type="transmembrane region" description="Helical" evidence="8">
    <location>
        <begin position="529"/>
        <end position="548"/>
    </location>
</feature>
<dbReference type="GO" id="GO:0015297">
    <property type="term" value="F:antiporter activity"/>
    <property type="evidence" value="ECO:0007669"/>
    <property type="project" value="InterPro"/>
</dbReference>
<feature type="transmembrane region" description="Helical" evidence="8">
    <location>
        <begin position="738"/>
        <end position="759"/>
    </location>
</feature>
<feature type="transmembrane region" description="Helical" evidence="8">
    <location>
        <begin position="251"/>
        <end position="272"/>
    </location>
</feature>
<evidence type="ECO:0000256" key="8">
    <source>
        <dbReference type="SAM" id="Phobius"/>
    </source>
</evidence>
<organism evidence="9 10">
    <name type="scientific">Cordyceps javanica</name>
    <dbReference type="NCBI Taxonomy" id="43265"/>
    <lineage>
        <taxon>Eukaryota</taxon>
        <taxon>Fungi</taxon>
        <taxon>Dikarya</taxon>
        <taxon>Ascomycota</taxon>
        <taxon>Pezizomycotina</taxon>
        <taxon>Sordariomycetes</taxon>
        <taxon>Hypocreomycetidae</taxon>
        <taxon>Hypocreales</taxon>
        <taxon>Cordycipitaceae</taxon>
        <taxon>Cordyceps</taxon>
    </lineage>
</organism>
<feature type="transmembrane region" description="Helical" evidence="8">
    <location>
        <begin position="820"/>
        <end position="843"/>
    </location>
</feature>
<evidence type="ECO:0000256" key="5">
    <source>
        <dbReference type="ARBA" id="ARBA00022989"/>
    </source>
</evidence>
<feature type="transmembrane region" description="Helical" evidence="8">
    <location>
        <begin position="293"/>
        <end position="312"/>
    </location>
</feature>
<dbReference type="Proteomes" id="UP000315783">
    <property type="component" value="Unassembled WGS sequence"/>
</dbReference>
<dbReference type="NCBIfam" id="TIGR00797">
    <property type="entry name" value="matE"/>
    <property type="match status" value="1"/>
</dbReference>
<keyword evidence="4 8" id="KW-0812">Transmembrane</keyword>
<feature type="transmembrane region" description="Helical" evidence="8">
    <location>
        <begin position="206"/>
        <end position="226"/>
    </location>
</feature>
<evidence type="ECO:0000256" key="1">
    <source>
        <dbReference type="ARBA" id="ARBA00004141"/>
    </source>
</evidence>
<dbReference type="STRING" id="43265.A0A545UP64"/>
<sequence>MSSSAAVFDQKLTESLPPTALEDLSSSTGRTPPIGVTNASGHKQELERNFSLLSICGIAATTGNSWTAIGGSVAVAIYNGGRPGVIYEFIVVSVFYWLIAASIAELASAMPSSSGVYHWASVNAGRYGRVFGWFAGWWNFLAWIFGAASMTSVVAIQTVSMYSLFHADFTARSWHVFVSYLICTWVCCAIVLFGNKALPLLGNVGLFFILSGVFITIIVCAVMPSVNNVPYASNKDVWQHWTNETGYSSNGFVFLAGMLNGAFAVGSTDCVAHLAEEIPQPSRNIPKAMAAQYIIGFTTALVYLVALFYSVGNLSDALSTVPIFPLAGLYRQATGTRGGGLGLLIIAFIPTFITAIGCYITAGRTYWTLSRDNATPFSHVFGKIHPRFHNPFNATLFCGGICTIMGCIYVGSTTAFNAFVGSYTILSTLSYLAAVLPHLVNGRSKMKPEPSSTNEPAAPQSLEDGGEGGDCGRLATPTESSALLGNSPERYDPESGEQKTGRDWDDLPAQGDASWAREAKMLLRSSPPIMITFFLQFSINATSVFAVGRLGKQQLGAVALANMTAAMTCLAPFIGLATSLDTLCAQAYGDGRKHLVGLQCQRCFWFLCCAAAPVAILWMFSEPILVRIVDAETARLASSYLKIMIFSIPSYIVFETGKRILQAQGLFQEITYIILIVAPTNILVNWLLVWKLELGFIGAPIGVVISRNLLALLLVLYIKFVNGSQCWGGFDRKAFVNWGIMVRLALPGMVMVLAEWLAFELITLLSSRFGTDYLAAQSAIFTIVALLYQIPFAASVASSTRIASLIGGGVVDSARVAAQVATLVSCLISTINIALCITLRWYIPLLLTRDEAVIAIVATTLPVVAIAVFGDGVSAGAHGILRGIGKQSIGGPANLFGHYVIALPTSLLLAFYFDWKIKGMWTGITGGLLVVTFIEYFYILKVDWQQAALEARTRNASG</sequence>
<reference evidence="9 10" key="1">
    <citation type="journal article" date="2019" name="Appl. Microbiol. Biotechnol.">
        <title>Genome sequence of Isaria javanica and comparative genome analysis insights into family S53 peptidase evolution in fungal entomopathogens.</title>
        <authorList>
            <person name="Lin R."/>
            <person name="Zhang X."/>
            <person name="Xin B."/>
            <person name="Zou M."/>
            <person name="Gao Y."/>
            <person name="Qin F."/>
            <person name="Hu Q."/>
            <person name="Xie B."/>
            <person name="Cheng X."/>
        </authorList>
    </citation>
    <scope>NUCLEOTIDE SEQUENCE [LARGE SCALE GENOMIC DNA]</scope>
    <source>
        <strain evidence="9 10">IJ1G</strain>
    </source>
</reference>
<feature type="transmembrane region" description="Helical" evidence="8">
    <location>
        <begin position="176"/>
        <end position="194"/>
    </location>
</feature>
<feature type="transmembrane region" description="Helical" evidence="8">
    <location>
        <begin position="418"/>
        <end position="440"/>
    </location>
</feature>
<dbReference type="InterPro" id="IPR002293">
    <property type="entry name" value="AA/rel_permease1"/>
</dbReference>
<evidence type="ECO:0000256" key="6">
    <source>
        <dbReference type="ARBA" id="ARBA00023136"/>
    </source>
</evidence>
<protein>
    <submittedName>
        <fullName evidence="9">Choline transporter</fullName>
    </submittedName>
</protein>
<accession>A0A545UP64</accession>
<name>A0A545UP64_9HYPO</name>
<dbReference type="PANTHER" id="PTHR45649:SF27">
    <property type="entry name" value="CHOLINE TRANSPORTER (EUROFUNG)"/>
    <property type="match status" value="1"/>
</dbReference>
<feature type="transmembrane region" description="Helical" evidence="8">
    <location>
        <begin position="603"/>
        <end position="621"/>
    </location>
</feature>
<dbReference type="EMBL" id="SPUK01000020">
    <property type="protein sequence ID" value="TQV91252.1"/>
    <property type="molecule type" value="Genomic_DNA"/>
</dbReference>
<feature type="transmembrane region" description="Helical" evidence="8">
    <location>
        <begin position="560"/>
        <end position="583"/>
    </location>
</feature>
<feature type="transmembrane region" description="Helical" evidence="8">
    <location>
        <begin position="666"/>
        <end position="688"/>
    </location>
</feature>
<feature type="region of interest" description="Disordered" evidence="7">
    <location>
        <begin position="19"/>
        <end position="38"/>
    </location>
</feature>
<feature type="transmembrane region" description="Helical" evidence="8">
    <location>
        <begin position="84"/>
        <end position="109"/>
    </location>
</feature>
<comment type="subcellular location">
    <subcellularLocation>
        <location evidence="1">Membrane</location>
        <topology evidence="1">Multi-pass membrane protein</topology>
    </subcellularLocation>
</comment>
<comment type="caution">
    <text evidence="9">The sequence shown here is derived from an EMBL/GenBank/DDBJ whole genome shotgun (WGS) entry which is preliminary data.</text>
</comment>
<keyword evidence="10" id="KW-1185">Reference proteome</keyword>
<feature type="transmembrane region" description="Helical" evidence="8">
    <location>
        <begin position="694"/>
        <end position="718"/>
    </location>
</feature>
<dbReference type="GO" id="GO:1990961">
    <property type="term" value="P:xenobiotic detoxification by transmembrane export across the plasma membrane"/>
    <property type="evidence" value="ECO:0007669"/>
    <property type="project" value="InterPro"/>
</dbReference>
<keyword evidence="3" id="KW-0813">Transport</keyword>
<evidence type="ECO:0000256" key="4">
    <source>
        <dbReference type="ARBA" id="ARBA00022692"/>
    </source>
</evidence>
<evidence type="ECO:0000256" key="2">
    <source>
        <dbReference type="ARBA" id="ARBA00010199"/>
    </source>
</evidence>
<feature type="region of interest" description="Disordered" evidence="7">
    <location>
        <begin position="444"/>
        <end position="509"/>
    </location>
</feature>
<dbReference type="AlphaFoldDB" id="A0A545UP64"/>
<keyword evidence="6 8" id="KW-0472">Membrane</keyword>
<evidence type="ECO:0000313" key="10">
    <source>
        <dbReference type="Proteomes" id="UP000315783"/>
    </source>
</evidence>
<dbReference type="PANTHER" id="PTHR45649">
    <property type="entry name" value="AMINO-ACID PERMEASE BAT1"/>
    <property type="match status" value="1"/>
</dbReference>
<feature type="transmembrane region" description="Helical" evidence="8">
    <location>
        <begin position="392"/>
        <end position="412"/>
    </location>
</feature>
<dbReference type="CDD" id="cd13132">
    <property type="entry name" value="MATE_eukaryotic"/>
    <property type="match status" value="1"/>
</dbReference>
<dbReference type="InterPro" id="IPR045069">
    <property type="entry name" value="MATE_euk"/>
</dbReference>
<evidence type="ECO:0000256" key="7">
    <source>
        <dbReference type="SAM" id="MobiDB-lite"/>
    </source>
</evidence>
<feature type="transmembrane region" description="Helical" evidence="8">
    <location>
        <begin position="893"/>
        <end position="913"/>
    </location>
</feature>
<feature type="transmembrane region" description="Helical" evidence="8">
    <location>
        <begin position="779"/>
        <end position="799"/>
    </location>
</feature>
<feature type="transmembrane region" description="Helical" evidence="8">
    <location>
        <begin position="919"/>
        <end position="939"/>
    </location>
</feature>
<gene>
    <name evidence="9" type="ORF">IF1G_10133</name>
</gene>
<proteinExistence type="inferred from homology"/>
<evidence type="ECO:0000313" key="9">
    <source>
        <dbReference type="EMBL" id="TQV91252.1"/>
    </source>
</evidence>
<feature type="transmembrane region" description="Helical" evidence="8">
    <location>
        <begin position="341"/>
        <end position="362"/>
    </location>
</feature>
<dbReference type="InterPro" id="IPR002528">
    <property type="entry name" value="MATE_fam"/>
</dbReference>
<dbReference type="Pfam" id="PF13520">
    <property type="entry name" value="AA_permease_2"/>
    <property type="match status" value="1"/>
</dbReference>
<feature type="transmembrane region" description="Helical" evidence="8">
    <location>
        <begin position="52"/>
        <end position="78"/>
    </location>
</feature>
<dbReference type="GO" id="GO:0042910">
    <property type="term" value="F:xenobiotic transmembrane transporter activity"/>
    <property type="evidence" value="ECO:0007669"/>
    <property type="project" value="InterPro"/>
</dbReference>
<keyword evidence="5 8" id="KW-1133">Transmembrane helix</keyword>
<feature type="transmembrane region" description="Helical" evidence="8">
    <location>
        <begin position="855"/>
        <end position="881"/>
    </location>
</feature>
<dbReference type="GO" id="GO:0016020">
    <property type="term" value="C:membrane"/>
    <property type="evidence" value="ECO:0007669"/>
    <property type="project" value="UniProtKB-SubCell"/>
</dbReference>
<dbReference type="Gene3D" id="1.20.1740.10">
    <property type="entry name" value="Amino acid/polyamine transporter I"/>
    <property type="match status" value="1"/>
</dbReference>
<feature type="transmembrane region" description="Helical" evidence="8">
    <location>
        <begin position="130"/>
        <end position="156"/>
    </location>
</feature>
<evidence type="ECO:0000256" key="3">
    <source>
        <dbReference type="ARBA" id="ARBA00022448"/>
    </source>
</evidence>